<comment type="caution">
    <text evidence="1">The sequence shown here is derived from an EMBL/GenBank/DDBJ whole genome shotgun (WGS) entry which is preliminary data.</text>
</comment>
<dbReference type="EMBL" id="LGUA01000149">
    <property type="protein sequence ID" value="OAX83663.1"/>
    <property type="molecule type" value="Genomic_DNA"/>
</dbReference>
<dbReference type="InterPro" id="IPR050464">
    <property type="entry name" value="Zeta_carotene_desat/Oxidored"/>
</dbReference>
<name>A0A1B7P3S4_9EURO</name>
<protein>
    <recommendedName>
        <fullName evidence="3">Amine oxidase domain-containing protein</fullName>
    </recommendedName>
</protein>
<dbReference type="AlphaFoldDB" id="A0A1B7P3S4"/>
<sequence length="118" mass="13136">MAPKKVAIVGGGCTGLAAFWALKYSGHEVHIFEATSRLGGITHLVQYEKRGKQIGVDTGLVYFKPSISLCSRALSFVSGAYLERQQIYTHFCSLKSKQIKSLRQKQTQLCKKLFPEVQ</sequence>
<gene>
    <name evidence="1" type="ORF">ACJ72_01976</name>
</gene>
<dbReference type="SUPFAM" id="SSF51905">
    <property type="entry name" value="FAD/NAD(P)-binding domain"/>
    <property type="match status" value="1"/>
</dbReference>
<dbReference type="Proteomes" id="UP000091918">
    <property type="component" value="Unassembled WGS sequence"/>
</dbReference>
<reference evidence="1 2" key="1">
    <citation type="submission" date="2015-07" db="EMBL/GenBank/DDBJ databases">
        <title>Emmonsia species relationships and genome sequence.</title>
        <authorList>
            <person name="Cuomo C.A."/>
            <person name="Schwartz I.S."/>
            <person name="Kenyon C."/>
            <person name="de Hoog G.S."/>
            <person name="Govender N.P."/>
            <person name="Botha A."/>
            <person name="Moreno L."/>
            <person name="de Vries M."/>
            <person name="Munoz J.F."/>
            <person name="Stielow J.B."/>
        </authorList>
    </citation>
    <scope>NUCLEOTIDE SEQUENCE [LARGE SCALE GENOMIC DNA]</scope>
    <source>
        <strain evidence="1 2">CBS 136260</strain>
    </source>
</reference>
<dbReference type="Gene3D" id="3.50.50.60">
    <property type="entry name" value="FAD/NAD(P)-binding domain"/>
    <property type="match status" value="1"/>
</dbReference>
<dbReference type="Pfam" id="PF13450">
    <property type="entry name" value="NAD_binding_8"/>
    <property type="match status" value="1"/>
</dbReference>
<dbReference type="PANTHER" id="PTHR42923:SF17">
    <property type="entry name" value="AMINE OXIDASE DOMAIN-CONTAINING PROTEIN"/>
    <property type="match status" value="1"/>
</dbReference>
<dbReference type="InterPro" id="IPR036188">
    <property type="entry name" value="FAD/NAD-bd_sf"/>
</dbReference>
<dbReference type="GO" id="GO:0016491">
    <property type="term" value="F:oxidoreductase activity"/>
    <property type="evidence" value="ECO:0007669"/>
    <property type="project" value="TreeGrafter"/>
</dbReference>
<dbReference type="PANTHER" id="PTHR42923">
    <property type="entry name" value="PROTOPORPHYRINOGEN OXIDASE"/>
    <property type="match status" value="1"/>
</dbReference>
<evidence type="ECO:0000313" key="2">
    <source>
        <dbReference type="Proteomes" id="UP000091918"/>
    </source>
</evidence>
<evidence type="ECO:0008006" key="3">
    <source>
        <dbReference type="Google" id="ProtNLM"/>
    </source>
</evidence>
<evidence type="ECO:0000313" key="1">
    <source>
        <dbReference type="EMBL" id="OAX83663.1"/>
    </source>
</evidence>
<dbReference type="STRING" id="1658172.A0A1B7P3S4"/>
<organism evidence="1 2">
    <name type="scientific">Emergomyces africanus</name>
    <dbReference type="NCBI Taxonomy" id="1955775"/>
    <lineage>
        <taxon>Eukaryota</taxon>
        <taxon>Fungi</taxon>
        <taxon>Dikarya</taxon>
        <taxon>Ascomycota</taxon>
        <taxon>Pezizomycotina</taxon>
        <taxon>Eurotiomycetes</taxon>
        <taxon>Eurotiomycetidae</taxon>
        <taxon>Onygenales</taxon>
        <taxon>Ajellomycetaceae</taxon>
        <taxon>Emergomyces</taxon>
    </lineage>
</organism>
<accession>A0A1B7P3S4</accession>
<keyword evidence="2" id="KW-1185">Reference proteome</keyword>
<proteinExistence type="predicted"/>
<dbReference type="OrthoDB" id="5977668at2759"/>